<accession>A0A2I0A0T0</accession>
<gene>
    <name evidence="2" type="ORF">AXF42_Ash010819</name>
</gene>
<protein>
    <recommendedName>
        <fullName evidence="1">Retrotransposon gag domain-containing protein</fullName>
    </recommendedName>
</protein>
<sequence length="99" mass="11558">MLIPIDWNVYKEAIKERFGDAAFDDSMYELNTLRQTGTVQKYNNHFDAILTRLNLLKPYAISYYLGGLKEELLGLVRIMKPKSLREAFSLAKMQELILR</sequence>
<proteinExistence type="predicted"/>
<dbReference type="InterPro" id="IPR005162">
    <property type="entry name" value="Retrotrans_gag_dom"/>
</dbReference>
<name>A0A2I0A0T0_9ASPA</name>
<evidence type="ECO:0000313" key="3">
    <source>
        <dbReference type="Proteomes" id="UP000236161"/>
    </source>
</evidence>
<keyword evidence="3" id="KW-1185">Reference proteome</keyword>
<feature type="domain" description="Retrotransposon gag" evidence="1">
    <location>
        <begin position="6"/>
        <end position="70"/>
    </location>
</feature>
<dbReference type="OrthoDB" id="1304790at2759"/>
<evidence type="ECO:0000259" key="1">
    <source>
        <dbReference type="Pfam" id="PF03732"/>
    </source>
</evidence>
<reference evidence="2 3" key="1">
    <citation type="journal article" date="2017" name="Nature">
        <title>The Apostasia genome and the evolution of orchids.</title>
        <authorList>
            <person name="Zhang G.Q."/>
            <person name="Liu K.W."/>
            <person name="Li Z."/>
            <person name="Lohaus R."/>
            <person name="Hsiao Y.Y."/>
            <person name="Niu S.C."/>
            <person name="Wang J.Y."/>
            <person name="Lin Y.C."/>
            <person name="Xu Q."/>
            <person name="Chen L.J."/>
            <person name="Yoshida K."/>
            <person name="Fujiwara S."/>
            <person name="Wang Z.W."/>
            <person name="Zhang Y.Q."/>
            <person name="Mitsuda N."/>
            <person name="Wang M."/>
            <person name="Liu G.H."/>
            <person name="Pecoraro L."/>
            <person name="Huang H.X."/>
            <person name="Xiao X.J."/>
            <person name="Lin M."/>
            <person name="Wu X.Y."/>
            <person name="Wu W.L."/>
            <person name="Chen Y.Y."/>
            <person name="Chang S.B."/>
            <person name="Sakamoto S."/>
            <person name="Ohme-Takagi M."/>
            <person name="Yagi M."/>
            <person name="Zeng S.J."/>
            <person name="Shen C.Y."/>
            <person name="Yeh C.M."/>
            <person name="Luo Y.B."/>
            <person name="Tsai W.C."/>
            <person name="Van de Peer Y."/>
            <person name="Liu Z.J."/>
        </authorList>
    </citation>
    <scope>NUCLEOTIDE SEQUENCE [LARGE SCALE GENOMIC DNA]</scope>
    <source>
        <strain evidence="3">cv. Shenzhen</strain>
        <tissue evidence="2">Stem</tissue>
    </source>
</reference>
<dbReference type="Proteomes" id="UP000236161">
    <property type="component" value="Unassembled WGS sequence"/>
</dbReference>
<evidence type="ECO:0000313" key="2">
    <source>
        <dbReference type="EMBL" id="PKA49134.1"/>
    </source>
</evidence>
<organism evidence="2 3">
    <name type="scientific">Apostasia shenzhenica</name>
    <dbReference type="NCBI Taxonomy" id="1088818"/>
    <lineage>
        <taxon>Eukaryota</taxon>
        <taxon>Viridiplantae</taxon>
        <taxon>Streptophyta</taxon>
        <taxon>Embryophyta</taxon>
        <taxon>Tracheophyta</taxon>
        <taxon>Spermatophyta</taxon>
        <taxon>Magnoliopsida</taxon>
        <taxon>Liliopsida</taxon>
        <taxon>Asparagales</taxon>
        <taxon>Orchidaceae</taxon>
        <taxon>Apostasioideae</taxon>
        <taxon>Apostasia</taxon>
    </lineage>
</organism>
<dbReference type="Pfam" id="PF03732">
    <property type="entry name" value="Retrotrans_gag"/>
    <property type="match status" value="1"/>
</dbReference>
<dbReference type="EMBL" id="KZ452040">
    <property type="protein sequence ID" value="PKA49134.1"/>
    <property type="molecule type" value="Genomic_DNA"/>
</dbReference>
<dbReference type="AlphaFoldDB" id="A0A2I0A0T0"/>